<proteinExistence type="predicted"/>
<dbReference type="PATRIC" id="fig|446692.4.peg.360"/>
<evidence type="ECO:0000313" key="2">
    <source>
        <dbReference type="Proteomes" id="UP000075360"/>
    </source>
</evidence>
<dbReference type="SUPFAM" id="SSF53187">
    <property type="entry name" value="Zn-dependent exopeptidases"/>
    <property type="match status" value="1"/>
</dbReference>
<dbReference type="AlphaFoldDB" id="A0A149U2G3"/>
<dbReference type="Proteomes" id="UP000075360">
    <property type="component" value="Unassembled WGS sequence"/>
</dbReference>
<organism evidence="1 2">
    <name type="scientific">Acetobacter senegalensis</name>
    <dbReference type="NCBI Taxonomy" id="446692"/>
    <lineage>
        <taxon>Bacteria</taxon>
        <taxon>Pseudomonadati</taxon>
        <taxon>Pseudomonadota</taxon>
        <taxon>Alphaproteobacteria</taxon>
        <taxon>Acetobacterales</taxon>
        <taxon>Acetobacteraceae</taxon>
        <taxon>Acetobacter</taxon>
    </lineage>
</organism>
<dbReference type="Gene3D" id="3.40.630.10">
    <property type="entry name" value="Zn peptidases"/>
    <property type="match status" value="1"/>
</dbReference>
<evidence type="ECO:0008006" key="3">
    <source>
        <dbReference type="Google" id="ProtNLM"/>
    </source>
</evidence>
<dbReference type="GO" id="GO:0046657">
    <property type="term" value="P:folic acid catabolic process"/>
    <property type="evidence" value="ECO:0007669"/>
    <property type="project" value="TreeGrafter"/>
</dbReference>
<dbReference type="PANTHER" id="PTHR30575">
    <property type="entry name" value="PEPTIDASE M20"/>
    <property type="match status" value="1"/>
</dbReference>
<protein>
    <recommendedName>
        <fullName evidence="3">Amidohydrolase</fullName>
    </recommendedName>
</protein>
<name>A0A149U2G3_9PROT</name>
<dbReference type="EMBL" id="LHZU01000127">
    <property type="protein sequence ID" value="KXV59570.1"/>
    <property type="molecule type" value="Genomic_DNA"/>
</dbReference>
<comment type="caution">
    <text evidence="1">The sequence shown here is derived from an EMBL/GenBank/DDBJ whole genome shotgun (WGS) entry which is preliminary data.</text>
</comment>
<dbReference type="GO" id="GO:0071713">
    <property type="term" value="F:para-aminobenzoyl-glutamate hydrolase activity"/>
    <property type="evidence" value="ECO:0007669"/>
    <property type="project" value="TreeGrafter"/>
</dbReference>
<evidence type="ECO:0000313" key="1">
    <source>
        <dbReference type="EMBL" id="KXV59570.1"/>
    </source>
</evidence>
<dbReference type="GO" id="GO:0005737">
    <property type="term" value="C:cytoplasm"/>
    <property type="evidence" value="ECO:0007669"/>
    <property type="project" value="TreeGrafter"/>
</dbReference>
<dbReference type="PANTHER" id="PTHR30575:SF0">
    <property type="entry name" value="XAA-ARG DIPEPTIDASE"/>
    <property type="match status" value="1"/>
</dbReference>
<sequence>MGSTDVGDVSWTVPTVQALGATCAIGTQLHSWQMTAQGKSKIAHKGMVHVAKIMAATATDIIRDKALLDAAKADHAERLKIQPYICPIPDDVGPDLQPVPVAV</sequence>
<dbReference type="InterPro" id="IPR052030">
    <property type="entry name" value="Peptidase_M20/M20A_hydrolases"/>
</dbReference>
<reference evidence="1 2" key="1">
    <citation type="submission" date="2015-06" db="EMBL/GenBank/DDBJ databases">
        <title>Improved classification and identification of acetic acid bacteria using matrix-assisted laser desorption/ionization time-of-flight mass spectrometry; Gluconobacter nephelii and Gluconobacter uchimurae are later heterotypic synonyms of Gluconobacter japonicus and Gluconobacter oxydans, respectively.</title>
        <authorList>
            <person name="Li L."/>
            <person name="Cleenwerck I."/>
            <person name="De Vuyst L."/>
            <person name="Vandamme P."/>
        </authorList>
    </citation>
    <scope>NUCLEOTIDE SEQUENCE [LARGE SCALE GENOMIC DNA]</scope>
    <source>
        <strain evidence="1 2">LMG 23690</strain>
    </source>
</reference>
<accession>A0A149U2G3</accession>
<gene>
    <name evidence="1" type="ORF">AD948_08245</name>
</gene>
<dbReference type="GO" id="GO:0016805">
    <property type="term" value="F:dipeptidase activity"/>
    <property type="evidence" value="ECO:0007669"/>
    <property type="project" value="TreeGrafter"/>
</dbReference>